<feature type="domain" description="VTT" evidence="2">
    <location>
        <begin position="24"/>
        <end position="144"/>
    </location>
</feature>
<dbReference type="Pfam" id="PF09335">
    <property type="entry name" value="VTT_dom"/>
    <property type="match status" value="1"/>
</dbReference>
<comment type="caution">
    <text evidence="3">The sequence shown here is derived from an EMBL/GenBank/DDBJ whole genome shotgun (WGS) entry which is preliminary data.</text>
</comment>
<keyword evidence="1" id="KW-1133">Transmembrane helix</keyword>
<dbReference type="PANTHER" id="PTHR42709:SF2">
    <property type="entry name" value="INNER MEMBRANE PROTEIN YOHD"/>
    <property type="match status" value="1"/>
</dbReference>
<dbReference type="GO" id="GO:0005886">
    <property type="term" value="C:plasma membrane"/>
    <property type="evidence" value="ECO:0007669"/>
    <property type="project" value="TreeGrafter"/>
</dbReference>
<dbReference type="PANTHER" id="PTHR42709">
    <property type="entry name" value="ALKALINE PHOSPHATASE LIKE PROTEIN"/>
    <property type="match status" value="1"/>
</dbReference>
<feature type="transmembrane region" description="Helical" evidence="1">
    <location>
        <begin position="46"/>
        <end position="68"/>
    </location>
</feature>
<dbReference type="AlphaFoldDB" id="A0A9X3DY91"/>
<dbReference type="EMBL" id="JAPKNK010000001">
    <property type="protein sequence ID" value="MCX5567854.1"/>
    <property type="molecule type" value="Genomic_DNA"/>
</dbReference>
<keyword evidence="1" id="KW-0812">Transmembrane</keyword>
<dbReference type="InterPro" id="IPR051311">
    <property type="entry name" value="DedA_domain"/>
</dbReference>
<evidence type="ECO:0000313" key="4">
    <source>
        <dbReference type="Proteomes" id="UP001144805"/>
    </source>
</evidence>
<evidence type="ECO:0000259" key="2">
    <source>
        <dbReference type="Pfam" id="PF09335"/>
    </source>
</evidence>
<evidence type="ECO:0000256" key="1">
    <source>
        <dbReference type="SAM" id="Phobius"/>
    </source>
</evidence>
<dbReference type="RefSeq" id="WP_266336830.1">
    <property type="nucleotide sequence ID" value="NZ_JAPKNK010000001.1"/>
</dbReference>
<sequence length="198" mass="21634">MSAIHAFLVQYGLIVVYLGVIIEGESVVVAAGFLAHQHVLNPYSVFLAAFAGSVTGDQLLFFVGRYFAGSRFVQRQTKRPLFIRVLDQIQRNQVAFILAFRFIYGMRTISPIAIGIARVNPVLYAGLNLASAAAWAAIMTTIGYLFGQTVERFAGRLHQDHKLIIAGLLLIGLLVAIGLARSWHAHRQARAASDAEAP</sequence>
<dbReference type="Proteomes" id="UP001144805">
    <property type="component" value="Unassembled WGS sequence"/>
</dbReference>
<dbReference type="InterPro" id="IPR032816">
    <property type="entry name" value="VTT_dom"/>
</dbReference>
<name>A0A9X3DY91_9HYPH</name>
<feature type="transmembrane region" description="Helical" evidence="1">
    <location>
        <begin position="12"/>
        <end position="34"/>
    </location>
</feature>
<evidence type="ECO:0000313" key="3">
    <source>
        <dbReference type="EMBL" id="MCX5567854.1"/>
    </source>
</evidence>
<feature type="transmembrane region" description="Helical" evidence="1">
    <location>
        <begin position="94"/>
        <end position="117"/>
    </location>
</feature>
<keyword evidence="4" id="KW-1185">Reference proteome</keyword>
<accession>A0A9X3DY91</accession>
<feature type="transmembrane region" description="Helical" evidence="1">
    <location>
        <begin position="123"/>
        <end position="147"/>
    </location>
</feature>
<protein>
    <submittedName>
        <fullName evidence="3">DedA family protein</fullName>
    </submittedName>
</protein>
<reference evidence="3" key="1">
    <citation type="submission" date="2022-11" db="EMBL/GenBank/DDBJ databases">
        <title>Biodiversity and phylogenetic relationships of bacteria.</title>
        <authorList>
            <person name="Machado R.A.R."/>
            <person name="Bhat A."/>
            <person name="Loulou A."/>
            <person name="Kallel S."/>
        </authorList>
    </citation>
    <scope>NUCLEOTIDE SEQUENCE</scope>
    <source>
        <strain evidence="3">K-TC2</strain>
    </source>
</reference>
<feature type="transmembrane region" description="Helical" evidence="1">
    <location>
        <begin position="163"/>
        <end position="183"/>
    </location>
</feature>
<gene>
    <name evidence="3" type="ORF">OSH07_01465</name>
</gene>
<proteinExistence type="predicted"/>
<organism evidence="3 4">
    <name type="scientific">Kaistia nematophila</name>
    <dbReference type="NCBI Taxonomy" id="2994654"/>
    <lineage>
        <taxon>Bacteria</taxon>
        <taxon>Pseudomonadati</taxon>
        <taxon>Pseudomonadota</taxon>
        <taxon>Alphaproteobacteria</taxon>
        <taxon>Hyphomicrobiales</taxon>
        <taxon>Kaistiaceae</taxon>
        <taxon>Kaistia</taxon>
    </lineage>
</organism>
<keyword evidence="1" id="KW-0472">Membrane</keyword>